<dbReference type="PROSITE" id="PS00542">
    <property type="entry name" value="COMPLEX1_30K"/>
    <property type="match status" value="1"/>
</dbReference>
<feature type="region of interest" description="Disordered" evidence="6">
    <location>
        <begin position="1"/>
        <end position="20"/>
    </location>
</feature>
<feature type="domain" description="NADH:ubiquinone oxidoreductase 30kDa subunit" evidence="7">
    <location>
        <begin position="72"/>
        <end position="229"/>
    </location>
</feature>
<proteinExistence type="inferred from homology"/>
<dbReference type="InterPro" id="IPR010218">
    <property type="entry name" value="NADH_DH_suC"/>
</dbReference>
<dbReference type="PANTHER" id="PTHR10884:SF14">
    <property type="entry name" value="NADH DEHYDROGENASE [UBIQUINONE] IRON-SULFUR PROTEIN 3, MITOCHONDRIAL"/>
    <property type="match status" value="1"/>
</dbReference>
<feature type="region of interest" description="Disordered" evidence="6">
    <location>
        <begin position="221"/>
        <end position="252"/>
    </location>
</feature>
<accession>A0A6J4U356</accession>
<comment type="subcellular location">
    <subcellularLocation>
        <location evidence="3">Cell membrane</location>
        <topology evidence="3">Peripheral membrane protein</topology>
        <orientation evidence="3">Cytoplasmic side</orientation>
    </subcellularLocation>
</comment>
<keyword evidence="8" id="KW-0830">Ubiquinone</keyword>
<evidence type="ECO:0000256" key="2">
    <source>
        <dbReference type="ARBA" id="ARBA00022448"/>
    </source>
</evidence>
<dbReference type="Pfam" id="PF00329">
    <property type="entry name" value="Complex1_30kDa"/>
    <property type="match status" value="1"/>
</dbReference>
<evidence type="ECO:0000256" key="1">
    <source>
        <dbReference type="ARBA" id="ARBA00007569"/>
    </source>
</evidence>
<evidence type="ECO:0000256" key="3">
    <source>
        <dbReference type="HAMAP-Rule" id="MF_01357"/>
    </source>
</evidence>
<protein>
    <recommendedName>
        <fullName evidence="3">NADH-quinone oxidoreductase subunit C</fullName>
        <ecNumber evidence="3">7.1.1.-</ecNumber>
    </recommendedName>
    <alternativeName>
        <fullName evidence="3">NADH dehydrogenase I subunit C</fullName>
    </alternativeName>
    <alternativeName>
        <fullName evidence="3">NDH-1 subunit C</fullName>
    </alternativeName>
</protein>
<keyword evidence="3 4" id="KW-0520">NAD</keyword>
<evidence type="ECO:0000256" key="5">
    <source>
        <dbReference type="RuleBase" id="RU003582"/>
    </source>
</evidence>
<comment type="function">
    <text evidence="3">NDH-1 shuttles electrons from NADH, via FMN and iron-sulfur (Fe-S) centers, to quinones in the respiratory chain. The immediate electron acceptor for the enzyme in this species is believed to be a menaquinone. Couples the redox reaction to proton translocation (for every two electrons transferred, four hydrogen ions are translocated across the cytoplasmic membrane), and thus conserves the redox energy in a proton gradient.</text>
</comment>
<dbReference type="GO" id="GO:0005886">
    <property type="term" value="C:plasma membrane"/>
    <property type="evidence" value="ECO:0007669"/>
    <property type="project" value="UniProtKB-SubCell"/>
</dbReference>
<sequence length="252" mass="26989">MSATSGARGDALQGQDGGVLDTADARHGETAIAAVQTPSWGLPDHEAAERLGAALGGQGLVGTRVHRGELTVVVETARFRDAALLLRDTEGYDFCSDVVGADYLGYEGDVAGYWGGSTLGRDMNSPGLYGQTVVPERPGQGRFAVSAHLLKLRTVGEGEHRRLRLQTWVEDGQAVPSLVSVYPSVDFHERETFDMFGIPFEGHPNLRRILMPEDWGGHPLRKDYPVGGEPVQFSDTDYDGGEQIGGGDGGHD</sequence>
<gene>
    <name evidence="3" type="primary">nuoC</name>
    <name evidence="8" type="ORF">AVDCRST_MAG79-1581</name>
</gene>
<dbReference type="PANTHER" id="PTHR10884">
    <property type="entry name" value="NADH DEHYDROGENASE UBIQUINONE IRON-SULFUR PROTEIN 3"/>
    <property type="match status" value="1"/>
</dbReference>
<comment type="similarity">
    <text evidence="1 3 4">Belongs to the complex I 30 kDa subunit family.</text>
</comment>
<dbReference type="GO" id="GO:0050136">
    <property type="term" value="F:NADH dehydrogenase (quinone) (non-electrogenic) activity"/>
    <property type="evidence" value="ECO:0007669"/>
    <property type="project" value="UniProtKB-UniRule"/>
</dbReference>
<keyword evidence="8" id="KW-0560">Oxidoreductase</keyword>
<dbReference type="GO" id="GO:0048038">
    <property type="term" value="F:quinone binding"/>
    <property type="evidence" value="ECO:0007669"/>
    <property type="project" value="UniProtKB-KW"/>
</dbReference>
<feature type="compositionally biased region" description="Gly residues" evidence="6">
    <location>
        <begin position="242"/>
        <end position="252"/>
    </location>
</feature>
<dbReference type="InterPro" id="IPR020396">
    <property type="entry name" value="NADH_UbQ_OxRdtase_CS"/>
</dbReference>
<keyword evidence="3" id="KW-1003">Cell membrane</keyword>
<evidence type="ECO:0000256" key="4">
    <source>
        <dbReference type="RuleBase" id="RU003456"/>
    </source>
</evidence>
<keyword evidence="3" id="KW-0472">Membrane</keyword>
<evidence type="ECO:0000313" key="8">
    <source>
        <dbReference type="EMBL" id="CAA9538104.1"/>
    </source>
</evidence>
<dbReference type="EMBL" id="CADCWC010000240">
    <property type="protein sequence ID" value="CAA9538104.1"/>
    <property type="molecule type" value="Genomic_DNA"/>
</dbReference>
<dbReference type="AlphaFoldDB" id="A0A6J4U356"/>
<comment type="subunit">
    <text evidence="3">NDH-1 is composed of 14 different subunits. Subunits NuoB, C, D, E, F, and G constitute the peripheral sector of the complex.</text>
</comment>
<keyword evidence="3 5" id="KW-0874">Quinone</keyword>
<dbReference type="EC" id="7.1.1.-" evidence="3"/>
<dbReference type="InterPro" id="IPR037232">
    <property type="entry name" value="NADH_quin_OxRdtase_su_C/D-like"/>
</dbReference>
<dbReference type="Gene3D" id="3.30.460.80">
    <property type="entry name" value="NADH:ubiquinone oxidoreductase, 30kDa subunit"/>
    <property type="match status" value="1"/>
</dbReference>
<name>A0A6J4U356_9ACTN</name>
<evidence type="ECO:0000259" key="7">
    <source>
        <dbReference type="Pfam" id="PF00329"/>
    </source>
</evidence>
<dbReference type="HAMAP" id="MF_01357">
    <property type="entry name" value="NDH1_NuoC"/>
    <property type="match status" value="1"/>
</dbReference>
<keyword evidence="3 4" id="KW-1278">Translocase</keyword>
<dbReference type="InterPro" id="IPR001268">
    <property type="entry name" value="NADH_UbQ_OxRdtase_30kDa_su"/>
</dbReference>
<organism evidence="8">
    <name type="scientific">uncultured Thermoleophilia bacterium</name>
    <dbReference type="NCBI Taxonomy" id="1497501"/>
    <lineage>
        <taxon>Bacteria</taxon>
        <taxon>Bacillati</taxon>
        <taxon>Actinomycetota</taxon>
        <taxon>Thermoleophilia</taxon>
        <taxon>environmental samples</taxon>
    </lineage>
</organism>
<evidence type="ECO:0000256" key="6">
    <source>
        <dbReference type="SAM" id="MobiDB-lite"/>
    </source>
</evidence>
<dbReference type="SUPFAM" id="SSF143243">
    <property type="entry name" value="Nqo5-like"/>
    <property type="match status" value="1"/>
</dbReference>
<comment type="catalytic activity">
    <reaction evidence="3 5">
        <text>a quinone + NADH + 5 H(+)(in) = a quinol + NAD(+) + 4 H(+)(out)</text>
        <dbReference type="Rhea" id="RHEA:57888"/>
        <dbReference type="ChEBI" id="CHEBI:15378"/>
        <dbReference type="ChEBI" id="CHEBI:24646"/>
        <dbReference type="ChEBI" id="CHEBI:57540"/>
        <dbReference type="ChEBI" id="CHEBI:57945"/>
        <dbReference type="ChEBI" id="CHEBI:132124"/>
    </reaction>
</comment>
<reference evidence="8" key="1">
    <citation type="submission" date="2020-02" db="EMBL/GenBank/DDBJ databases">
        <authorList>
            <person name="Meier V. D."/>
        </authorList>
    </citation>
    <scope>NUCLEOTIDE SEQUENCE</scope>
    <source>
        <strain evidence="8">AVDCRST_MAG79</strain>
    </source>
</reference>
<dbReference type="GO" id="GO:0008137">
    <property type="term" value="F:NADH dehydrogenase (ubiquinone) activity"/>
    <property type="evidence" value="ECO:0007669"/>
    <property type="project" value="InterPro"/>
</dbReference>
<keyword evidence="2 3" id="KW-0813">Transport</keyword>